<dbReference type="GO" id="GO:0006772">
    <property type="term" value="P:thiamine metabolic process"/>
    <property type="evidence" value="ECO:0007669"/>
    <property type="project" value="UniProtKB-ARBA"/>
</dbReference>
<dbReference type="EMBL" id="JAWIZZ010000038">
    <property type="protein sequence ID" value="KAK5781045.1"/>
    <property type="molecule type" value="Genomic_DNA"/>
</dbReference>
<dbReference type="Proteomes" id="UP001306508">
    <property type="component" value="Unassembled WGS sequence"/>
</dbReference>
<evidence type="ECO:0000256" key="1">
    <source>
        <dbReference type="PIRSR" id="PIRSR003170-2"/>
    </source>
</evidence>
<dbReference type="GO" id="GO:0005829">
    <property type="term" value="C:cytosol"/>
    <property type="evidence" value="ECO:0007669"/>
    <property type="project" value="TreeGrafter"/>
</dbReference>
<dbReference type="SUPFAM" id="SSF48613">
    <property type="entry name" value="Heme oxygenase-like"/>
    <property type="match status" value="1"/>
</dbReference>
<comment type="caution">
    <text evidence="3">The sequence shown here is derived from an EMBL/GenBank/DDBJ whole genome shotgun (WGS) entry which is preliminary data.</text>
</comment>
<dbReference type="InterPro" id="IPR026285">
    <property type="entry name" value="TenA_E"/>
</dbReference>
<sequence>MSTTSQLIAKYLDIYKKATEHQLTKDLCQGILSDKRLFVYFTQDLNFFEVGLRLICKITSLAPDTYPLITLARKIGFFANDENTYFQNCLVLLKENLSDEDIIKYGDKTGSLPGVKPYVDFLKEMIDSTKFTYAQLITYLWVCEAIYLKWAHDLPRNENLHWKYQTWIDLHDGAHFIEWVDFLRKEVDKFSMAEVENMFVKIVKLDPGFWSPQNHSFQH</sequence>
<gene>
    <name evidence="3" type="ORF">RI543_001433</name>
</gene>
<feature type="binding site" evidence="1">
    <location>
        <position position="82"/>
    </location>
    <ligand>
        <name>substrate</name>
    </ligand>
</feature>
<dbReference type="PANTHER" id="PTHR43198:SF2">
    <property type="entry name" value="SI:CH1073-67J19.1-RELATED"/>
    <property type="match status" value="1"/>
</dbReference>
<feature type="domain" description="Thiaminase-2/PQQC" evidence="2">
    <location>
        <begin position="11"/>
        <end position="210"/>
    </location>
</feature>
<dbReference type="PANTHER" id="PTHR43198">
    <property type="entry name" value="BIFUNCTIONAL TH2 PROTEIN"/>
    <property type="match status" value="1"/>
</dbReference>
<reference evidence="4" key="1">
    <citation type="submission" date="2023-07" db="EMBL/GenBank/DDBJ databases">
        <title>A draft genome of Kazachstania heterogenica Y-27499.</title>
        <authorList>
            <person name="Donic C."/>
            <person name="Kralova J.S."/>
            <person name="Fidel L."/>
            <person name="Ben-Dor S."/>
            <person name="Jung S."/>
        </authorList>
    </citation>
    <scope>NUCLEOTIDE SEQUENCE [LARGE SCALE GENOMIC DNA]</scope>
    <source>
        <strain evidence="4">Y27499</strain>
    </source>
</reference>
<proteinExistence type="predicted"/>
<dbReference type="InterPro" id="IPR004305">
    <property type="entry name" value="Thiaminase-2/PQQC"/>
</dbReference>
<dbReference type="InterPro" id="IPR016084">
    <property type="entry name" value="Haem_Oase-like_multi-hlx"/>
</dbReference>
<dbReference type="Gene3D" id="1.20.910.10">
    <property type="entry name" value="Heme oxygenase-like"/>
    <property type="match status" value="1"/>
</dbReference>
<dbReference type="PIRSF" id="PIRSF003170">
    <property type="entry name" value="Pet18p"/>
    <property type="match status" value="1"/>
</dbReference>
<evidence type="ECO:0000259" key="2">
    <source>
        <dbReference type="Pfam" id="PF03070"/>
    </source>
</evidence>
<dbReference type="Pfam" id="PF03070">
    <property type="entry name" value="TENA_THI-4"/>
    <property type="match status" value="1"/>
</dbReference>
<evidence type="ECO:0000313" key="4">
    <source>
        <dbReference type="Proteomes" id="UP001306508"/>
    </source>
</evidence>
<feature type="binding site" evidence="1">
    <location>
        <position position="44"/>
    </location>
    <ligand>
        <name>substrate</name>
    </ligand>
</feature>
<feature type="binding site" evidence="1">
    <location>
        <position position="144"/>
    </location>
    <ligand>
        <name>substrate</name>
    </ligand>
</feature>
<keyword evidence="4" id="KW-1185">Reference proteome</keyword>
<dbReference type="CDD" id="cd19358">
    <property type="entry name" value="TenA_E_Spr0628-like"/>
    <property type="match status" value="1"/>
</dbReference>
<dbReference type="InterPro" id="IPR050967">
    <property type="entry name" value="Thiamine_Salvage_TenA"/>
</dbReference>
<protein>
    <recommendedName>
        <fullName evidence="2">Thiaminase-2/PQQC domain-containing protein</fullName>
    </recommendedName>
</protein>
<name>A0AAN7WN87_9SACH</name>
<organism evidence="3 4">
    <name type="scientific">Arxiozyma heterogenica</name>
    <dbReference type="NCBI Taxonomy" id="278026"/>
    <lineage>
        <taxon>Eukaryota</taxon>
        <taxon>Fungi</taxon>
        <taxon>Dikarya</taxon>
        <taxon>Ascomycota</taxon>
        <taxon>Saccharomycotina</taxon>
        <taxon>Saccharomycetes</taxon>
        <taxon>Saccharomycetales</taxon>
        <taxon>Saccharomycetaceae</taxon>
        <taxon>Arxiozyma</taxon>
    </lineage>
</organism>
<evidence type="ECO:0000313" key="3">
    <source>
        <dbReference type="EMBL" id="KAK5781045.1"/>
    </source>
</evidence>
<dbReference type="AlphaFoldDB" id="A0AAN7WN87"/>
<accession>A0AAN7WN87</accession>